<evidence type="ECO:0000256" key="5">
    <source>
        <dbReference type="SAM" id="Phobius"/>
    </source>
</evidence>
<evidence type="ECO:0000256" key="2">
    <source>
        <dbReference type="ARBA" id="ARBA00022692"/>
    </source>
</evidence>
<dbReference type="GO" id="GO:0016020">
    <property type="term" value="C:membrane"/>
    <property type="evidence" value="ECO:0007669"/>
    <property type="project" value="UniProtKB-SubCell"/>
</dbReference>
<dbReference type="InterPro" id="IPR004710">
    <property type="entry name" value="Bilac:Na_transpt"/>
</dbReference>
<comment type="caution">
    <text evidence="6">The sequence shown here is derived from an EMBL/GenBank/DDBJ whole genome shotgun (WGS) entry which is preliminary data.</text>
</comment>
<dbReference type="InterPro" id="IPR002657">
    <property type="entry name" value="BilAc:Na_symport/Acr3"/>
</dbReference>
<gene>
    <name evidence="6" type="ORF">BWD14_16990</name>
</gene>
<dbReference type="InterPro" id="IPR038770">
    <property type="entry name" value="Na+/solute_symporter_sf"/>
</dbReference>
<accession>A0AB73MDM8</accession>
<feature type="transmembrane region" description="Helical" evidence="5">
    <location>
        <begin position="106"/>
        <end position="129"/>
    </location>
</feature>
<feature type="transmembrane region" description="Helical" evidence="5">
    <location>
        <begin position="289"/>
        <end position="312"/>
    </location>
</feature>
<comment type="subcellular location">
    <subcellularLocation>
        <location evidence="1">Membrane</location>
        <topology evidence="1">Multi-pass membrane protein</topology>
    </subcellularLocation>
</comment>
<evidence type="ECO:0000256" key="4">
    <source>
        <dbReference type="ARBA" id="ARBA00023136"/>
    </source>
</evidence>
<reference evidence="6 7" key="1">
    <citation type="submission" date="2017-01" db="EMBL/GenBank/DDBJ databases">
        <title>Comparative genomic analysis of Brazilian Leptospira santarosai.</title>
        <authorList>
            <person name="Moreno L.Z."/>
            <person name="Miraglia F."/>
            <person name="Kremer F.S."/>
            <person name="Eslabao M.R."/>
            <person name="Lilenbaum W."/>
            <person name="Dellagostin O.A."/>
            <person name="Moreno A.M."/>
        </authorList>
    </citation>
    <scope>NUCLEOTIDE SEQUENCE [LARGE SCALE GENOMIC DNA]</scope>
    <source>
        <strain evidence="6 7">M52/8-19</strain>
    </source>
</reference>
<name>A0AB73MDM8_9LEPT</name>
<evidence type="ECO:0000256" key="1">
    <source>
        <dbReference type="ARBA" id="ARBA00004141"/>
    </source>
</evidence>
<dbReference type="PANTHER" id="PTHR10361:SF28">
    <property type="entry name" value="P3 PROTEIN-RELATED"/>
    <property type="match status" value="1"/>
</dbReference>
<feature type="transmembrane region" description="Helical" evidence="5">
    <location>
        <begin position="175"/>
        <end position="194"/>
    </location>
</feature>
<proteinExistence type="predicted"/>
<dbReference type="Proteomes" id="UP000189337">
    <property type="component" value="Unassembled WGS sequence"/>
</dbReference>
<dbReference type="Pfam" id="PF01758">
    <property type="entry name" value="SBF"/>
    <property type="match status" value="1"/>
</dbReference>
<dbReference type="AlphaFoldDB" id="A0AB73MDM8"/>
<feature type="transmembrane region" description="Helical" evidence="5">
    <location>
        <begin position="141"/>
        <end position="163"/>
    </location>
</feature>
<feature type="transmembrane region" description="Helical" evidence="5">
    <location>
        <begin position="47"/>
        <end position="64"/>
    </location>
</feature>
<dbReference type="PANTHER" id="PTHR10361">
    <property type="entry name" value="SODIUM-BILE ACID COTRANSPORTER"/>
    <property type="match status" value="1"/>
</dbReference>
<feature type="transmembrane region" description="Helical" evidence="5">
    <location>
        <begin position="226"/>
        <end position="256"/>
    </location>
</feature>
<evidence type="ECO:0000256" key="3">
    <source>
        <dbReference type="ARBA" id="ARBA00022989"/>
    </source>
</evidence>
<dbReference type="Gene3D" id="1.20.1530.20">
    <property type="match status" value="1"/>
</dbReference>
<organism evidence="6 7">
    <name type="scientific">Leptospira santarosai</name>
    <dbReference type="NCBI Taxonomy" id="28183"/>
    <lineage>
        <taxon>Bacteria</taxon>
        <taxon>Pseudomonadati</taxon>
        <taxon>Spirochaetota</taxon>
        <taxon>Spirochaetia</taxon>
        <taxon>Leptospirales</taxon>
        <taxon>Leptospiraceae</taxon>
        <taxon>Leptospira</taxon>
    </lineage>
</organism>
<feature type="transmembrane region" description="Helical" evidence="5">
    <location>
        <begin position="20"/>
        <end position="41"/>
    </location>
</feature>
<dbReference type="RefSeq" id="WP_046943991.1">
    <property type="nucleotide sequence ID" value="NZ_CP028371.1"/>
</dbReference>
<sequence>MTRFFSTLNKLQKIGEIGTLFFPVWVLTGSILSFFFPHWFTWFSGPWITYGLGFTMLGMGITLLPQDFRDVFKTPIPVFAGVVLQYTVMPLSGWGIGILLNLPTPLATGLIVVSCCPGGVASNVITYLAKGDLALSVSMTASSTLLSVFMTPFLTLFLIGKGVEASAGGLFSDTFQVVILPVALGVLINVYFPWVSQKIQAVSPLVAVFLITMIVSSILGAGKERIISSAAILILSVVSLHASGFFFGYILSWFLIRKQKTSRTISIEVGMQNSGLGVVLARNNFPDPLVAIPAAISSLVHSLIGSLLAAFWRRSAREG</sequence>
<evidence type="ECO:0000313" key="6">
    <source>
        <dbReference type="EMBL" id="ONF91422.1"/>
    </source>
</evidence>
<evidence type="ECO:0000313" key="7">
    <source>
        <dbReference type="Proteomes" id="UP000189337"/>
    </source>
</evidence>
<protein>
    <submittedName>
        <fullName evidence="6">Transporter</fullName>
    </submittedName>
</protein>
<keyword evidence="3 5" id="KW-1133">Transmembrane helix</keyword>
<dbReference type="EMBL" id="MTSU01000021">
    <property type="protein sequence ID" value="ONF91422.1"/>
    <property type="molecule type" value="Genomic_DNA"/>
</dbReference>
<keyword evidence="4 5" id="KW-0472">Membrane</keyword>
<feature type="transmembrane region" description="Helical" evidence="5">
    <location>
        <begin position="201"/>
        <end position="220"/>
    </location>
</feature>
<keyword evidence="2 5" id="KW-0812">Transmembrane</keyword>
<feature type="transmembrane region" description="Helical" evidence="5">
    <location>
        <begin position="76"/>
        <end position="100"/>
    </location>
</feature>